<dbReference type="GO" id="GO:0050126">
    <property type="term" value="F:N-carbamoylputrescine amidase activity"/>
    <property type="evidence" value="ECO:0007669"/>
    <property type="project" value="TreeGrafter"/>
</dbReference>
<dbReference type="GO" id="GO:0033388">
    <property type="term" value="P:putrescine biosynthetic process from arginine"/>
    <property type="evidence" value="ECO:0007669"/>
    <property type="project" value="TreeGrafter"/>
</dbReference>
<dbReference type="PANTHER" id="PTHR43674">
    <property type="entry name" value="NITRILASE C965.09-RELATED"/>
    <property type="match status" value="1"/>
</dbReference>
<keyword evidence="1 3" id="KW-0378">Hydrolase</keyword>
<gene>
    <name evidence="3" type="ORF">C1I93_20795</name>
</gene>
<reference evidence="3 4" key="1">
    <citation type="submission" date="2018-01" db="EMBL/GenBank/DDBJ databases">
        <title>Draft genome sequence of Jishengella endophytica.</title>
        <authorList>
            <person name="Sahin N."/>
            <person name="Ay H."/>
            <person name="Saygin H."/>
        </authorList>
    </citation>
    <scope>NUCLEOTIDE SEQUENCE [LARGE SCALE GENOMIC DNA]</scope>
    <source>
        <strain evidence="3 4">DSM 45430</strain>
    </source>
</reference>
<sequence length="263" mass="27300">MPPNLRTEAGNRSTGIDLRNDKPLRCASVEQNPTRAPLRLAVAQPTCEAYDIVANVAAHAALVRAAAARVVLFPELSLTGYELDAAPVDPADPRLRQLVRACAETGTIALVGAPVVGDHIATLAVDGDGVRVAYRKMWLGAAEARRFTPGPEPVVLEVDGWRLGLAVCKDSGVVAHSAQTCALGVDAYLASIVHHADEAAVSDERARRITSTHRVVVAIASFAGSTGGGFSEAAGQSAIWAADGRLLAQAGTVPGEYALAVLS</sequence>
<dbReference type="CDD" id="cd07197">
    <property type="entry name" value="nitrilase"/>
    <property type="match status" value="1"/>
</dbReference>
<dbReference type="InterPro" id="IPR036526">
    <property type="entry name" value="C-N_Hydrolase_sf"/>
</dbReference>
<evidence type="ECO:0000313" key="3">
    <source>
        <dbReference type="EMBL" id="PZF91762.1"/>
    </source>
</evidence>
<keyword evidence="4" id="KW-1185">Reference proteome</keyword>
<dbReference type="InterPro" id="IPR003010">
    <property type="entry name" value="C-N_Hydrolase"/>
</dbReference>
<organism evidence="3 4">
    <name type="scientific">Micromonospora endophytica</name>
    <dbReference type="NCBI Taxonomy" id="515350"/>
    <lineage>
        <taxon>Bacteria</taxon>
        <taxon>Bacillati</taxon>
        <taxon>Actinomycetota</taxon>
        <taxon>Actinomycetes</taxon>
        <taxon>Micromonosporales</taxon>
        <taxon>Micromonosporaceae</taxon>
        <taxon>Micromonospora</taxon>
    </lineage>
</organism>
<comment type="caution">
    <text evidence="3">The sequence shown here is derived from an EMBL/GenBank/DDBJ whole genome shotgun (WGS) entry which is preliminary data.</text>
</comment>
<protein>
    <submittedName>
        <fullName evidence="3">Carbon-nitrogen hydrolase family protein</fullName>
    </submittedName>
</protein>
<accession>A0A2W2C046</accession>
<dbReference type="InterPro" id="IPR050345">
    <property type="entry name" value="Aliph_Amidase/BUP"/>
</dbReference>
<evidence type="ECO:0000313" key="4">
    <source>
        <dbReference type="Proteomes" id="UP000248627"/>
    </source>
</evidence>
<dbReference type="AlphaFoldDB" id="A0A2W2C046"/>
<feature type="domain" description="CN hydrolase" evidence="2">
    <location>
        <begin position="38"/>
        <end position="263"/>
    </location>
</feature>
<dbReference type="SUPFAM" id="SSF56317">
    <property type="entry name" value="Carbon-nitrogen hydrolase"/>
    <property type="match status" value="1"/>
</dbReference>
<name>A0A2W2C046_9ACTN</name>
<dbReference type="PANTHER" id="PTHR43674:SF2">
    <property type="entry name" value="BETA-UREIDOPROPIONASE"/>
    <property type="match status" value="1"/>
</dbReference>
<dbReference type="Gene3D" id="3.60.110.10">
    <property type="entry name" value="Carbon-nitrogen hydrolase"/>
    <property type="match status" value="1"/>
</dbReference>
<dbReference type="Proteomes" id="UP000248627">
    <property type="component" value="Unassembled WGS sequence"/>
</dbReference>
<dbReference type="OrthoDB" id="4532287at2"/>
<dbReference type="PROSITE" id="PS50263">
    <property type="entry name" value="CN_HYDROLASE"/>
    <property type="match status" value="1"/>
</dbReference>
<dbReference type="Pfam" id="PF00795">
    <property type="entry name" value="CN_hydrolase"/>
    <property type="match status" value="1"/>
</dbReference>
<evidence type="ECO:0000259" key="2">
    <source>
        <dbReference type="PROSITE" id="PS50263"/>
    </source>
</evidence>
<evidence type="ECO:0000256" key="1">
    <source>
        <dbReference type="ARBA" id="ARBA00022801"/>
    </source>
</evidence>
<proteinExistence type="predicted"/>
<dbReference type="EMBL" id="POTX01000160">
    <property type="protein sequence ID" value="PZF91762.1"/>
    <property type="molecule type" value="Genomic_DNA"/>
</dbReference>